<feature type="non-terminal residue" evidence="1">
    <location>
        <position position="1"/>
    </location>
</feature>
<evidence type="ECO:0000313" key="2">
    <source>
        <dbReference type="Proteomes" id="UP000649617"/>
    </source>
</evidence>
<sequence>FAFFKAFLLDRDCSTIVVASYFEELSEQKTKEKFVELPLCLIKERYEKLPGGKELIADILKSQKGRKHPQSDDEQMKIYKVFDSIESSRALVQI</sequence>
<comment type="caution">
    <text evidence="1">The sequence shown here is derived from an EMBL/GenBank/DDBJ whole genome shotgun (WGS) entry which is preliminary data.</text>
</comment>
<name>A0A812LG08_SYMPI</name>
<keyword evidence="2" id="KW-1185">Reference proteome</keyword>
<proteinExistence type="predicted"/>
<protein>
    <submittedName>
        <fullName evidence="1">NaCP60E protein</fullName>
    </submittedName>
</protein>
<evidence type="ECO:0000313" key="1">
    <source>
        <dbReference type="EMBL" id="CAE7242808.1"/>
    </source>
</evidence>
<reference evidence="1" key="1">
    <citation type="submission" date="2021-02" db="EMBL/GenBank/DDBJ databases">
        <authorList>
            <person name="Dougan E. K."/>
            <person name="Rhodes N."/>
            <person name="Thang M."/>
            <person name="Chan C."/>
        </authorList>
    </citation>
    <scope>NUCLEOTIDE SEQUENCE</scope>
</reference>
<dbReference type="OrthoDB" id="443184at2759"/>
<organism evidence="1 2">
    <name type="scientific">Symbiodinium pilosum</name>
    <name type="common">Dinoflagellate</name>
    <dbReference type="NCBI Taxonomy" id="2952"/>
    <lineage>
        <taxon>Eukaryota</taxon>
        <taxon>Sar</taxon>
        <taxon>Alveolata</taxon>
        <taxon>Dinophyceae</taxon>
        <taxon>Suessiales</taxon>
        <taxon>Symbiodiniaceae</taxon>
        <taxon>Symbiodinium</taxon>
    </lineage>
</organism>
<dbReference type="AlphaFoldDB" id="A0A812LG08"/>
<dbReference type="EMBL" id="CAJNIZ010005580">
    <property type="protein sequence ID" value="CAE7242808.1"/>
    <property type="molecule type" value="Genomic_DNA"/>
</dbReference>
<accession>A0A812LG08</accession>
<dbReference type="Proteomes" id="UP000649617">
    <property type="component" value="Unassembled WGS sequence"/>
</dbReference>
<gene>
    <name evidence="1" type="primary">NaCP60E</name>
    <name evidence="1" type="ORF">SPIL2461_LOCUS4303</name>
</gene>